<sequence>MTNILILEDEARAPGLLQQSLEALSVEFPNRFLGSFSTIQAAVAWFRNGGAPDLVLCDIRLSDGHSFHLFRQVPVQAPVIFTSVYDDYVLQALAYNGMEYLLKPVHEEELRHALRKAAQRRSFFASQAAGLDLFPDGTGRKRRTRIIVQKGLEQVALPLSEVVLFYTEQKVVFVLDRRGNKYIYDRPLQVLEAELDPQQFFRANRQYLIHLDYIQSFRPFDKSKLRVEMDLPGSRPAIVISQESAPRFRRWIEC</sequence>
<evidence type="ECO:0000313" key="4">
    <source>
        <dbReference type="EMBL" id="GAA4331989.1"/>
    </source>
</evidence>
<feature type="domain" description="HTH LytTR-type" evidence="3">
    <location>
        <begin position="146"/>
        <end position="254"/>
    </location>
</feature>
<keyword evidence="1" id="KW-0597">Phosphoprotein</keyword>
<dbReference type="Pfam" id="PF00072">
    <property type="entry name" value="Response_reg"/>
    <property type="match status" value="1"/>
</dbReference>
<reference evidence="5" key="1">
    <citation type="journal article" date="2019" name="Int. J. Syst. Evol. Microbiol.">
        <title>The Global Catalogue of Microorganisms (GCM) 10K type strain sequencing project: providing services to taxonomists for standard genome sequencing and annotation.</title>
        <authorList>
            <consortium name="The Broad Institute Genomics Platform"/>
            <consortium name="The Broad Institute Genome Sequencing Center for Infectious Disease"/>
            <person name="Wu L."/>
            <person name="Ma J."/>
        </authorList>
    </citation>
    <scope>NUCLEOTIDE SEQUENCE [LARGE SCALE GENOMIC DNA]</scope>
    <source>
        <strain evidence="5">JCM 17919</strain>
    </source>
</reference>
<dbReference type="SMART" id="SM00448">
    <property type="entry name" value="REC"/>
    <property type="match status" value="1"/>
</dbReference>
<dbReference type="PANTHER" id="PTHR37299">
    <property type="entry name" value="TRANSCRIPTIONAL REGULATOR-RELATED"/>
    <property type="match status" value="1"/>
</dbReference>
<dbReference type="PANTHER" id="PTHR37299:SF1">
    <property type="entry name" value="STAGE 0 SPORULATION PROTEIN A HOMOLOG"/>
    <property type="match status" value="1"/>
</dbReference>
<comment type="caution">
    <text evidence="4">The sequence shown here is derived from an EMBL/GenBank/DDBJ whole genome shotgun (WGS) entry which is preliminary data.</text>
</comment>
<feature type="modified residue" description="4-aspartylphosphate" evidence="1">
    <location>
        <position position="58"/>
    </location>
</feature>
<dbReference type="RefSeq" id="WP_345255994.1">
    <property type="nucleotide sequence ID" value="NZ_BAABGY010000007.1"/>
</dbReference>
<dbReference type="SUPFAM" id="SSF52172">
    <property type="entry name" value="CheY-like"/>
    <property type="match status" value="1"/>
</dbReference>
<dbReference type="InterPro" id="IPR046947">
    <property type="entry name" value="LytR-like"/>
</dbReference>
<dbReference type="InterPro" id="IPR011006">
    <property type="entry name" value="CheY-like_superfamily"/>
</dbReference>
<evidence type="ECO:0000259" key="3">
    <source>
        <dbReference type="PROSITE" id="PS50930"/>
    </source>
</evidence>
<name>A0ABP8GZZ2_9BACT</name>
<evidence type="ECO:0000259" key="2">
    <source>
        <dbReference type="PROSITE" id="PS50110"/>
    </source>
</evidence>
<protein>
    <submittedName>
        <fullName evidence="4">LytTR family DNA-binding domain-containing protein</fullName>
    </submittedName>
</protein>
<organism evidence="4 5">
    <name type="scientific">Flaviaesturariibacter amylovorans</name>
    <dbReference type="NCBI Taxonomy" id="1084520"/>
    <lineage>
        <taxon>Bacteria</taxon>
        <taxon>Pseudomonadati</taxon>
        <taxon>Bacteroidota</taxon>
        <taxon>Chitinophagia</taxon>
        <taxon>Chitinophagales</taxon>
        <taxon>Chitinophagaceae</taxon>
        <taxon>Flaviaestuariibacter</taxon>
    </lineage>
</organism>
<dbReference type="Pfam" id="PF04397">
    <property type="entry name" value="LytTR"/>
    <property type="match status" value="1"/>
</dbReference>
<dbReference type="EMBL" id="BAABGY010000007">
    <property type="protein sequence ID" value="GAA4331989.1"/>
    <property type="molecule type" value="Genomic_DNA"/>
</dbReference>
<dbReference type="PROSITE" id="PS50110">
    <property type="entry name" value="RESPONSE_REGULATORY"/>
    <property type="match status" value="1"/>
</dbReference>
<keyword evidence="4" id="KW-0238">DNA-binding</keyword>
<evidence type="ECO:0000313" key="5">
    <source>
        <dbReference type="Proteomes" id="UP001501725"/>
    </source>
</evidence>
<dbReference type="InterPro" id="IPR007492">
    <property type="entry name" value="LytTR_DNA-bd_dom"/>
</dbReference>
<dbReference type="PROSITE" id="PS50930">
    <property type="entry name" value="HTH_LYTTR"/>
    <property type="match status" value="1"/>
</dbReference>
<accession>A0ABP8GZZ2</accession>
<proteinExistence type="predicted"/>
<evidence type="ECO:0000256" key="1">
    <source>
        <dbReference type="PROSITE-ProRule" id="PRU00169"/>
    </source>
</evidence>
<dbReference type="InterPro" id="IPR001789">
    <property type="entry name" value="Sig_transdc_resp-reg_receiver"/>
</dbReference>
<keyword evidence="5" id="KW-1185">Reference proteome</keyword>
<dbReference type="SMART" id="SM00850">
    <property type="entry name" value="LytTR"/>
    <property type="match status" value="1"/>
</dbReference>
<dbReference type="Gene3D" id="2.40.50.1020">
    <property type="entry name" value="LytTr DNA-binding domain"/>
    <property type="match status" value="1"/>
</dbReference>
<gene>
    <name evidence="4" type="ORF">GCM10023184_24240</name>
</gene>
<feature type="domain" description="Response regulatory" evidence="2">
    <location>
        <begin position="3"/>
        <end position="118"/>
    </location>
</feature>
<dbReference type="GO" id="GO:0003677">
    <property type="term" value="F:DNA binding"/>
    <property type="evidence" value="ECO:0007669"/>
    <property type="project" value="UniProtKB-KW"/>
</dbReference>
<dbReference type="Proteomes" id="UP001501725">
    <property type="component" value="Unassembled WGS sequence"/>
</dbReference>
<dbReference type="Gene3D" id="3.40.50.2300">
    <property type="match status" value="1"/>
</dbReference>